<dbReference type="InterPro" id="IPR058240">
    <property type="entry name" value="rSAM_sf"/>
</dbReference>
<reference evidence="6 7" key="1">
    <citation type="journal article" date="2010" name="Stand. Genomic Sci.">
        <title>Complete genome sequence of Thermosphaera aggregans type strain (M11TL).</title>
        <authorList>
            <person name="Spring S."/>
            <person name="Rachel R."/>
            <person name="Lapidus A."/>
            <person name="Davenport K."/>
            <person name="Tice H."/>
            <person name="Copeland A."/>
            <person name="Cheng J.F."/>
            <person name="Lucas S."/>
            <person name="Chen F."/>
            <person name="Nolan M."/>
            <person name="Bruce D."/>
            <person name="Goodwin L."/>
            <person name="Pitluck S."/>
            <person name="Ivanova N."/>
            <person name="Mavromatis K."/>
            <person name="Ovchinnikova G."/>
            <person name="Pati A."/>
            <person name="Chen A."/>
            <person name="Palaniappan K."/>
            <person name="Land M."/>
            <person name="Hauser L."/>
            <person name="Chang Y.J."/>
            <person name="Jeffries C.C."/>
            <person name="Brettin T."/>
            <person name="Detter J.C."/>
            <person name="Tapia R."/>
            <person name="Han C."/>
            <person name="Heimerl T."/>
            <person name="Weikl F."/>
            <person name="Brambilla E."/>
            <person name="Goker M."/>
            <person name="Bristow J."/>
            <person name="Eisen J.A."/>
            <person name="Markowitz V."/>
            <person name="Hugenholtz P."/>
            <person name="Kyrpides N.C."/>
            <person name="Klenk H.P."/>
        </authorList>
    </citation>
    <scope>NUCLEOTIDE SEQUENCE [LARGE SCALE GENOMIC DNA]</scope>
    <source>
        <strain evidence="7">DSM 11486 / M11TL</strain>
    </source>
</reference>
<dbReference type="GO" id="GO:0003824">
    <property type="term" value="F:catalytic activity"/>
    <property type="evidence" value="ECO:0007669"/>
    <property type="project" value="InterPro"/>
</dbReference>
<evidence type="ECO:0000256" key="1">
    <source>
        <dbReference type="ARBA" id="ARBA00022691"/>
    </source>
</evidence>
<dbReference type="SFLD" id="SFLDS00029">
    <property type="entry name" value="Radical_SAM"/>
    <property type="match status" value="1"/>
</dbReference>
<dbReference type="InterPro" id="IPR013785">
    <property type="entry name" value="Aldolase_TIM"/>
</dbReference>
<proteinExistence type="predicted"/>
<dbReference type="Proteomes" id="UP000002376">
    <property type="component" value="Chromosome"/>
</dbReference>
<dbReference type="SUPFAM" id="SSF102114">
    <property type="entry name" value="Radical SAM enzymes"/>
    <property type="match status" value="1"/>
</dbReference>
<dbReference type="GO" id="GO:0051536">
    <property type="term" value="F:iron-sulfur cluster binding"/>
    <property type="evidence" value="ECO:0007669"/>
    <property type="project" value="UniProtKB-KW"/>
</dbReference>
<dbReference type="PANTHER" id="PTHR43288:SF2">
    <property type="entry name" value="RADICAL SAM CORE DOMAIN-CONTAINING PROTEIN"/>
    <property type="match status" value="1"/>
</dbReference>
<dbReference type="SFLD" id="SFLDG01113">
    <property type="entry name" value="Uncharacterised_Radical_SAM_Su"/>
    <property type="match status" value="1"/>
</dbReference>
<dbReference type="eggNOG" id="arCOG05825">
    <property type="taxonomic scope" value="Archaea"/>
</dbReference>
<dbReference type="PANTHER" id="PTHR43288">
    <property type="entry name" value="BIOTIN SYNTHASE-RELATED PROTEIN, RADICAL SAM SUPERFAMILY"/>
    <property type="match status" value="1"/>
</dbReference>
<keyword evidence="4" id="KW-0411">Iron-sulfur</keyword>
<dbReference type="InterPro" id="IPR006638">
    <property type="entry name" value="Elp3/MiaA/NifB-like_rSAM"/>
</dbReference>
<organism evidence="6 7">
    <name type="scientific">Thermosphaera aggregans (strain DSM 11486 / M11TL)</name>
    <dbReference type="NCBI Taxonomy" id="633148"/>
    <lineage>
        <taxon>Archaea</taxon>
        <taxon>Thermoproteota</taxon>
        <taxon>Thermoprotei</taxon>
        <taxon>Desulfurococcales</taxon>
        <taxon>Desulfurococcaceae</taxon>
        <taxon>Thermosphaera</taxon>
    </lineage>
</organism>
<dbReference type="STRING" id="633148.Tagg_0781"/>
<gene>
    <name evidence="6" type="ordered locus">Tagg_0781</name>
</gene>
<dbReference type="KEGG" id="tag:Tagg_0781"/>
<accession>D5U1Q4</accession>
<reference key="3">
    <citation type="submission" date="2010-02" db="EMBL/GenBank/DDBJ databases">
        <title>Complete genome sequence of Thermosphaera aggregans type strain (M11TL).</title>
        <authorList>
            <consortium name="US DOE Joint Genome Institute (JGI-PGF)"/>
            <person name="Spring S."/>
            <person name="Lapidus A."/>
            <person name="Munk C."/>
            <person name="Schroeder M."/>
            <person name="Glavina Del Rio T."/>
            <person name="Tice H."/>
            <person name="Copeland A."/>
            <person name="Cheng J.-F."/>
            <person name="Lucas S."/>
            <person name="Chen F."/>
            <person name="Nolan M."/>
            <person name="Bruce D."/>
            <person name="Goodwin L."/>
            <person name="Pitluck S."/>
            <person name="Ivanova N."/>
            <person name="Mavromatis K."/>
            <person name="Ovchinnikova G."/>
            <person name="Pati A."/>
            <person name="Chen A."/>
            <person name="Palaniappan K."/>
            <person name="Land M."/>
            <person name="Hauser L."/>
            <person name="Chang Y.-J."/>
            <person name="Jeffries C.C."/>
            <person name="Brettin T."/>
            <person name="Detter J.C."/>
            <person name="Tapia R."/>
            <person name="Han C."/>
            <person name="Chain P."/>
            <person name="Heimerl T."/>
            <person name="Weik F."/>
            <person name="Goker M."/>
            <person name="Rachel R."/>
            <person name="Bristow J."/>
            <person name="Eisen J.A."/>
            <person name="Markowitz V."/>
            <person name="Hugenholtz P."/>
            <person name="Kyrpides N.C."/>
            <person name="Klenk H.-P."/>
        </authorList>
    </citation>
    <scope>NUCLEOTIDE SEQUENCE</scope>
    <source>
        <strain>DSM 11486</strain>
    </source>
</reference>
<dbReference type="GO" id="GO:0046872">
    <property type="term" value="F:metal ion binding"/>
    <property type="evidence" value="ECO:0007669"/>
    <property type="project" value="UniProtKB-KW"/>
</dbReference>
<keyword evidence="1" id="KW-0949">S-adenosyl-L-methionine</keyword>
<evidence type="ECO:0000313" key="6">
    <source>
        <dbReference type="EMBL" id="ADG91054.1"/>
    </source>
</evidence>
<dbReference type="PROSITE" id="PS51918">
    <property type="entry name" value="RADICAL_SAM"/>
    <property type="match status" value="1"/>
</dbReference>
<dbReference type="RefSeq" id="WP_013129647.1">
    <property type="nucleotide sequence ID" value="NC_014160.1"/>
</dbReference>
<dbReference type="Pfam" id="PF04055">
    <property type="entry name" value="Radical_SAM"/>
    <property type="match status" value="1"/>
</dbReference>
<protein>
    <submittedName>
        <fullName evidence="6">Radical SAM domain protein</fullName>
    </submittedName>
</protein>
<name>D5U1Q4_THEAM</name>
<evidence type="ECO:0000256" key="2">
    <source>
        <dbReference type="ARBA" id="ARBA00022723"/>
    </source>
</evidence>
<evidence type="ECO:0000256" key="3">
    <source>
        <dbReference type="ARBA" id="ARBA00023004"/>
    </source>
</evidence>
<dbReference type="AlphaFoldDB" id="D5U1Q4"/>
<dbReference type="GeneID" id="9165796"/>
<dbReference type="InterPro" id="IPR007197">
    <property type="entry name" value="rSAM"/>
</dbReference>
<dbReference type="EMBL" id="CP001939">
    <property type="protein sequence ID" value="ADG91054.1"/>
    <property type="molecule type" value="Genomic_DNA"/>
</dbReference>
<sequence length="283" mass="31974">MKTAYFIPKHKYKPVSLTGGWCALSCKFCSRKYIENMVHATPSSFTDIIAQLYSEGVRGVLLSGGFRRDASLPIEPYIEPLRMVRKAFNLVISAHLGLTRNKDLLGELKDLIDVVDFEFTLNPYIVNEIRMLHTSPSTYVEVLKHMLDAGLRVVPHVFAWHPGFNPEVFRAELKALSDLGVGEATLLVYIEPAAWEEAARISRSVVENVELARSVFPGKIYMGCMRPWYVKPLADQELVEKELVDRIANPYHKVVNAYPGEAYDACCSIPLSADTEKIFRVKH</sequence>
<keyword evidence="2" id="KW-0479">Metal-binding</keyword>
<dbReference type="OrthoDB" id="35347at2157"/>
<evidence type="ECO:0000259" key="5">
    <source>
        <dbReference type="PROSITE" id="PS51918"/>
    </source>
</evidence>
<feature type="domain" description="Radical SAM core" evidence="5">
    <location>
        <begin position="5"/>
        <end position="219"/>
    </location>
</feature>
<keyword evidence="3" id="KW-0408">Iron</keyword>
<reference evidence="7" key="2">
    <citation type="journal article" date="2010" name="Stand. Genomic Sci.">
        <title>Complete genome sequence of Thermosphaera aggregans type strain (M11TLT).</title>
        <authorList>
            <person name="Spring S."/>
            <person name="Rachel R."/>
            <person name="Lapidus A."/>
            <person name="Davenport K."/>
            <person name="Tice H."/>
            <person name="Copeland A."/>
            <person name="Cheng J.-F."/>
            <person name="Lucas S."/>
            <person name="Chen F."/>
            <person name="Nolan M."/>
            <person name="Bruce D."/>
            <person name="Goodwin L."/>
            <person name="Pitluck S."/>
            <person name="Ivanova N."/>
            <person name="Mavromatis K."/>
            <person name="Ovchinnikova G."/>
            <person name="Pati A."/>
            <person name="Chen A."/>
            <person name="Palaniappan K."/>
            <person name="Land M."/>
            <person name="Hauser L."/>
            <person name="Chang Y.-J."/>
            <person name="Jeffries C.C."/>
            <person name="Brettin T."/>
            <person name="Detter J.C."/>
            <person name="Tapia R."/>
            <person name="Han C."/>
            <person name="Heimerl T."/>
            <person name="Weikl F."/>
            <person name="Brambilla E."/>
            <person name="Goker M."/>
            <person name="Bristow J."/>
            <person name="Eisen J.A."/>
            <person name="Markowitz V."/>
            <person name="Hugenholtz P."/>
            <person name="Kyrpides N.C."/>
            <person name="Klenk H.-P."/>
        </authorList>
    </citation>
    <scope>NUCLEOTIDE SEQUENCE [LARGE SCALE GENOMIC DNA]</scope>
    <source>
        <strain evidence="7">DSM 11486 / M11TL</strain>
    </source>
</reference>
<keyword evidence="7" id="KW-1185">Reference proteome</keyword>
<evidence type="ECO:0000313" key="7">
    <source>
        <dbReference type="Proteomes" id="UP000002376"/>
    </source>
</evidence>
<dbReference type="CDD" id="cd01335">
    <property type="entry name" value="Radical_SAM"/>
    <property type="match status" value="1"/>
</dbReference>
<dbReference type="HOGENOM" id="CLU_067819_1_0_2"/>
<evidence type="ECO:0000256" key="4">
    <source>
        <dbReference type="ARBA" id="ARBA00023014"/>
    </source>
</evidence>
<dbReference type="SMART" id="SM00729">
    <property type="entry name" value="Elp3"/>
    <property type="match status" value="1"/>
</dbReference>
<dbReference type="Gene3D" id="3.20.20.70">
    <property type="entry name" value="Aldolase class I"/>
    <property type="match status" value="1"/>
</dbReference>